<accession>A0A5C8J900</accession>
<feature type="chain" id="PRO_5022788848" evidence="1">
    <location>
        <begin position="22"/>
        <end position="272"/>
    </location>
</feature>
<dbReference type="AlphaFoldDB" id="A0A5C8J900"/>
<name>A0A5C8J900_9BACT</name>
<gene>
    <name evidence="2" type="primary">traN</name>
    <name evidence="2" type="ORF">FVR03_18785</name>
</gene>
<comment type="caution">
    <text evidence="2">The sequence shown here is derived from an EMBL/GenBank/DDBJ whole genome shotgun (WGS) entry which is preliminary data.</text>
</comment>
<feature type="signal peptide" evidence="1">
    <location>
        <begin position="1"/>
        <end position="21"/>
    </location>
</feature>
<sequence>MKKLFLLLVCCLLLWQQAASAQDYPDTLELTLRKTTTLVFPYAIKSVDRGSRDVLAQLPTAVDNVLQLKAARPEFAETNLTVLTADGRLYSFTLTYAETPATTLLRLPVPVTGDAPVVFTHRALNQQQLQTICSLLATQPKSFYGVKAKAGKVKAVLEGLYVQDNTFFYRVVLSNASPASYDIDFVRFSLRDRRQIKRTATQEAELRPLHTHGLQDSKLEAGERKVLVFALEKAPVTKGKELILELFEAKGGRHLRLNIRGRDILQAYPLLL</sequence>
<dbReference type="InterPro" id="IPR022298">
    <property type="entry name" value="Conjug_transposon_TraN"/>
</dbReference>
<dbReference type="Proteomes" id="UP000321926">
    <property type="component" value="Unassembled WGS sequence"/>
</dbReference>
<dbReference type="EMBL" id="VRTY01000090">
    <property type="protein sequence ID" value="TXK33751.1"/>
    <property type="molecule type" value="Genomic_DNA"/>
</dbReference>
<evidence type="ECO:0000313" key="3">
    <source>
        <dbReference type="Proteomes" id="UP000321926"/>
    </source>
</evidence>
<reference evidence="2 3" key="1">
    <citation type="submission" date="2019-08" db="EMBL/GenBank/DDBJ databases">
        <authorList>
            <person name="Shi S."/>
        </authorList>
    </citation>
    <scope>NUCLEOTIDE SEQUENCE [LARGE SCALE GENOMIC DNA]</scope>
    <source>
        <strain evidence="2 3">GY10130</strain>
    </source>
</reference>
<keyword evidence="3" id="KW-1185">Reference proteome</keyword>
<protein>
    <submittedName>
        <fullName evidence="2">Conjugative transposon protein TraN</fullName>
    </submittedName>
</protein>
<dbReference type="OrthoDB" id="1038500at2"/>
<keyword evidence="1" id="KW-0732">Signal</keyword>
<dbReference type="NCBIfam" id="TIGR03780">
    <property type="entry name" value="Bac_Flav_CT_N"/>
    <property type="match status" value="1"/>
</dbReference>
<dbReference type="Pfam" id="PF13595">
    <property type="entry name" value="DUF4138"/>
    <property type="match status" value="1"/>
</dbReference>
<dbReference type="RefSeq" id="WP_147923312.1">
    <property type="nucleotide sequence ID" value="NZ_VRTY01000090.1"/>
</dbReference>
<evidence type="ECO:0000256" key="1">
    <source>
        <dbReference type="SAM" id="SignalP"/>
    </source>
</evidence>
<proteinExistence type="predicted"/>
<evidence type="ECO:0000313" key="2">
    <source>
        <dbReference type="EMBL" id="TXK33751.1"/>
    </source>
</evidence>
<organism evidence="2 3">
    <name type="scientific">Pontibacter qinzhouensis</name>
    <dbReference type="NCBI Taxonomy" id="2603253"/>
    <lineage>
        <taxon>Bacteria</taxon>
        <taxon>Pseudomonadati</taxon>
        <taxon>Bacteroidota</taxon>
        <taxon>Cytophagia</taxon>
        <taxon>Cytophagales</taxon>
        <taxon>Hymenobacteraceae</taxon>
        <taxon>Pontibacter</taxon>
    </lineage>
</organism>